<gene>
    <name evidence="3" type="ORF">ABH943_005915</name>
</gene>
<dbReference type="InterPro" id="IPR001031">
    <property type="entry name" value="Thioesterase"/>
</dbReference>
<dbReference type="Gene3D" id="3.40.50.1820">
    <property type="entry name" value="alpha/beta hydrolase"/>
    <property type="match status" value="1"/>
</dbReference>
<keyword evidence="4" id="KW-1185">Reference proteome</keyword>
<dbReference type="InterPro" id="IPR012223">
    <property type="entry name" value="TEII"/>
</dbReference>
<comment type="caution">
    <text evidence="3">The sequence shown here is derived from an EMBL/GenBank/DDBJ whole genome shotgun (WGS) entry which is preliminary data.</text>
</comment>
<dbReference type="InterPro" id="IPR029058">
    <property type="entry name" value="AB_hydrolase_fold"/>
</dbReference>
<feature type="domain" description="Thioesterase" evidence="2">
    <location>
        <begin position="4"/>
        <end position="229"/>
    </location>
</feature>
<evidence type="ECO:0000259" key="2">
    <source>
        <dbReference type="Pfam" id="PF00975"/>
    </source>
</evidence>
<proteinExistence type="inferred from homology"/>
<sequence length="274" mass="29185">MKVTLICLPFAGASAAVYRQWGALLPSWIRVHALDLPGHGVKRAQPALHRWPEVADALEREALRVIDGPFAIFGYSMGALTGLEMAHRLRRTHGLTPLWFGAAACAAPACRTPDATWLDCPDEAMIAELRRLGATPEELLGDRGFLDLALPVLRADFHLCATYVRPDNALRAPLACPLLALGGRNDTLSEQSDYLSAWAHETSAGFTQRVFDGGHFFIDTARAELIDAIVTSLASASTCAAPANPLAHAGIPGAAFRTASIDSAGAAGPRSFHS</sequence>
<dbReference type="PANTHER" id="PTHR11487">
    <property type="entry name" value="THIOESTERASE"/>
    <property type="match status" value="1"/>
</dbReference>
<dbReference type="Proteomes" id="UP001620514">
    <property type="component" value="Unassembled WGS sequence"/>
</dbReference>
<comment type="similarity">
    <text evidence="1">Belongs to the thioesterase family.</text>
</comment>
<accession>A0ABW8MQC1</accession>
<evidence type="ECO:0000256" key="1">
    <source>
        <dbReference type="ARBA" id="ARBA00007169"/>
    </source>
</evidence>
<protein>
    <submittedName>
        <fullName evidence="3">Surfactin synthase thioesterase subunit</fullName>
    </submittedName>
</protein>
<organism evidence="3 4">
    <name type="scientific">Caballeronia udeis</name>
    <dbReference type="NCBI Taxonomy" id="1232866"/>
    <lineage>
        <taxon>Bacteria</taxon>
        <taxon>Pseudomonadati</taxon>
        <taxon>Pseudomonadota</taxon>
        <taxon>Betaproteobacteria</taxon>
        <taxon>Burkholderiales</taxon>
        <taxon>Burkholderiaceae</taxon>
        <taxon>Caballeronia</taxon>
    </lineage>
</organism>
<dbReference type="EMBL" id="JBIYDN010000022">
    <property type="protein sequence ID" value="MFK4445883.1"/>
    <property type="molecule type" value="Genomic_DNA"/>
</dbReference>
<dbReference type="RefSeq" id="WP_404610833.1">
    <property type="nucleotide sequence ID" value="NZ_JBIYDN010000022.1"/>
</dbReference>
<dbReference type="PANTHER" id="PTHR11487:SF0">
    <property type="entry name" value="S-ACYL FATTY ACID SYNTHASE THIOESTERASE, MEDIUM CHAIN"/>
    <property type="match status" value="1"/>
</dbReference>
<dbReference type="Pfam" id="PF00975">
    <property type="entry name" value="Thioesterase"/>
    <property type="match status" value="1"/>
</dbReference>
<name>A0ABW8MQC1_9BURK</name>
<evidence type="ECO:0000313" key="3">
    <source>
        <dbReference type="EMBL" id="MFK4445883.1"/>
    </source>
</evidence>
<reference evidence="3 4" key="1">
    <citation type="submission" date="2024-11" db="EMBL/GenBank/DDBJ databases">
        <title>Using genomics to understand microbial adaptation to soil warming.</title>
        <authorList>
            <person name="Deangelis K.M. PhD."/>
        </authorList>
    </citation>
    <scope>NUCLEOTIDE SEQUENCE [LARGE SCALE GENOMIC DNA]</scope>
    <source>
        <strain evidence="3 4">GAS97</strain>
    </source>
</reference>
<dbReference type="SUPFAM" id="SSF53474">
    <property type="entry name" value="alpha/beta-Hydrolases"/>
    <property type="match status" value="1"/>
</dbReference>
<evidence type="ECO:0000313" key="4">
    <source>
        <dbReference type="Proteomes" id="UP001620514"/>
    </source>
</evidence>